<dbReference type="KEGG" id="samy:DB32_005463"/>
<accession>A0A0F6SG97</accession>
<keyword evidence="2" id="KW-1185">Reference proteome</keyword>
<name>A0A0F6SG97_9BACT</name>
<dbReference type="AlphaFoldDB" id="A0A0F6SG97"/>
<dbReference type="STRING" id="927083.DB32_005463"/>
<evidence type="ECO:0000313" key="1">
    <source>
        <dbReference type="EMBL" id="AKF08314.1"/>
    </source>
</evidence>
<gene>
    <name evidence="1" type="ORF">DB32_005463</name>
</gene>
<protein>
    <submittedName>
        <fullName evidence="1">Uncharacterized protein</fullName>
    </submittedName>
</protein>
<dbReference type="Proteomes" id="UP000034883">
    <property type="component" value="Chromosome"/>
</dbReference>
<dbReference type="EMBL" id="CP011125">
    <property type="protein sequence ID" value="AKF08314.1"/>
    <property type="molecule type" value="Genomic_DNA"/>
</dbReference>
<evidence type="ECO:0000313" key="2">
    <source>
        <dbReference type="Proteomes" id="UP000034883"/>
    </source>
</evidence>
<proteinExistence type="predicted"/>
<reference evidence="1 2" key="1">
    <citation type="submission" date="2015-03" db="EMBL/GenBank/DDBJ databases">
        <title>Genome assembly of Sandaracinus amylolyticus DSM 53668.</title>
        <authorList>
            <person name="Sharma G."/>
            <person name="Subramanian S."/>
        </authorList>
    </citation>
    <scope>NUCLEOTIDE SEQUENCE [LARGE SCALE GENOMIC DNA]</scope>
    <source>
        <strain evidence="1 2">DSM 53668</strain>
    </source>
</reference>
<sequence length="255" mass="26887">MRSAPPAREDDAGLGVLGAQLLDGAMIDPEAPRATRFRLNGVAVSAVAGRSAGTLDRTLDVARAACASPPIDPLALADAMRAPSVIASAPSEETAGITSVMQDDRGFVVCLDRAASGAMRYAYARRDATGVRFVIVWTDAAVRYDDLAHADTRGDDVPELPLPSGARRRFSFVREDGRDQMVIYDVHDDPEALERWAQGALPSRGWSAPVASGDELGARVLVADRGGRRVHLVLRDDGTLVAIAGAHGAPQSPSP</sequence>
<organism evidence="1 2">
    <name type="scientific">Sandaracinus amylolyticus</name>
    <dbReference type="NCBI Taxonomy" id="927083"/>
    <lineage>
        <taxon>Bacteria</taxon>
        <taxon>Pseudomonadati</taxon>
        <taxon>Myxococcota</taxon>
        <taxon>Polyangia</taxon>
        <taxon>Polyangiales</taxon>
        <taxon>Sandaracinaceae</taxon>
        <taxon>Sandaracinus</taxon>
    </lineage>
</organism>